<sequence length="131" mass="14752">MAHRLRDDFSKVERKALKELRADSDLGIVPADKGRSTVVLERTDYINNAQNFLNDHQSYVPYRSVPIKMLTREINTTLLAMKNSGATSPIDRNRARAQETAMAHFYGLPKVNKEGAPSGQSYLSKKLQTTD</sequence>
<dbReference type="EMBL" id="UYRU01117436">
    <property type="protein sequence ID" value="VDN45564.1"/>
    <property type="molecule type" value="Genomic_DNA"/>
</dbReference>
<dbReference type="Proteomes" id="UP000281553">
    <property type="component" value="Unassembled WGS sequence"/>
</dbReference>
<dbReference type="OrthoDB" id="10029313at2759"/>
<name>A0A3P7NQU2_DIBLA</name>
<organism evidence="2 3">
    <name type="scientific">Dibothriocephalus latus</name>
    <name type="common">Fish tapeworm</name>
    <name type="synonym">Diphyllobothrium latum</name>
    <dbReference type="NCBI Taxonomy" id="60516"/>
    <lineage>
        <taxon>Eukaryota</taxon>
        <taxon>Metazoa</taxon>
        <taxon>Spiralia</taxon>
        <taxon>Lophotrochozoa</taxon>
        <taxon>Platyhelminthes</taxon>
        <taxon>Cestoda</taxon>
        <taxon>Eucestoda</taxon>
        <taxon>Diphyllobothriidea</taxon>
        <taxon>Diphyllobothriidae</taxon>
        <taxon>Dibothriocephalus</taxon>
    </lineage>
</organism>
<dbReference type="AlphaFoldDB" id="A0A3P7NQU2"/>
<evidence type="ECO:0000313" key="3">
    <source>
        <dbReference type="Proteomes" id="UP000281553"/>
    </source>
</evidence>
<gene>
    <name evidence="2" type="ORF">DILT_LOCUS19640</name>
</gene>
<evidence type="ECO:0000256" key="1">
    <source>
        <dbReference type="SAM" id="MobiDB-lite"/>
    </source>
</evidence>
<accession>A0A3P7NQU2</accession>
<evidence type="ECO:0000313" key="2">
    <source>
        <dbReference type="EMBL" id="VDN45564.1"/>
    </source>
</evidence>
<proteinExistence type="predicted"/>
<protein>
    <submittedName>
        <fullName evidence="2">Uncharacterized protein</fullName>
    </submittedName>
</protein>
<feature type="compositionally biased region" description="Polar residues" evidence="1">
    <location>
        <begin position="118"/>
        <end position="131"/>
    </location>
</feature>
<keyword evidence="3" id="KW-1185">Reference proteome</keyword>
<feature type="region of interest" description="Disordered" evidence="1">
    <location>
        <begin position="110"/>
        <end position="131"/>
    </location>
</feature>
<reference evidence="2 3" key="1">
    <citation type="submission" date="2018-11" db="EMBL/GenBank/DDBJ databases">
        <authorList>
            <consortium name="Pathogen Informatics"/>
        </authorList>
    </citation>
    <scope>NUCLEOTIDE SEQUENCE [LARGE SCALE GENOMIC DNA]</scope>
</reference>